<name>A0A916K6K3_9BACL</name>
<keyword evidence="4" id="KW-1185">Reference proteome</keyword>
<feature type="domain" description="HTH araC/xylS-type" evidence="2">
    <location>
        <begin position="186"/>
        <end position="284"/>
    </location>
</feature>
<sequence>MKPVFSSDQRFRPGMNVFVNRAYEAFSIPLHSHDAIEISFVVEGNGYQYINGDTVVRVKRGDIYLLPIGTSHVYRPTSPEKSRTLGIINCVFRPQALEAAGAFPPSGSALHCALFTPELMPRPWFHHYDKDSAFTELFQTMLAEYRQKQPGYEPVVHALFIQLIAKLYRSTLTAEPSGTRGSGKIEEAIRLIHRRYHEPITLKQVAEYCFLSESHLQRLFRQAMGTTFITYLQNLRIHKSCELLKATGMTVQQIAGAVGYMDMKHFHALFRQRTGTTPQKYRKNGDPVTAVPDVMPPIP</sequence>
<dbReference type="PROSITE" id="PS01124">
    <property type="entry name" value="HTH_ARAC_FAMILY_2"/>
    <property type="match status" value="1"/>
</dbReference>
<dbReference type="CDD" id="cd02208">
    <property type="entry name" value="cupin_RmlC-like"/>
    <property type="match status" value="1"/>
</dbReference>
<dbReference type="PANTHER" id="PTHR43280:SF28">
    <property type="entry name" value="HTH-TYPE TRANSCRIPTIONAL ACTIVATOR RHAS"/>
    <property type="match status" value="1"/>
</dbReference>
<proteinExistence type="predicted"/>
<dbReference type="InterPro" id="IPR003313">
    <property type="entry name" value="AraC-bd"/>
</dbReference>
<dbReference type="Pfam" id="PF02311">
    <property type="entry name" value="AraC_binding"/>
    <property type="match status" value="1"/>
</dbReference>
<evidence type="ECO:0000313" key="4">
    <source>
        <dbReference type="Proteomes" id="UP000693672"/>
    </source>
</evidence>
<organism evidence="3 4">
    <name type="scientific">Paenibacillus solanacearum</name>
    <dbReference type="NCBI Taxonomy" id="2048548"/>
    <lineage>
        <taxon>Bacteria</taxon>
        <taxon>Bacillati</taxon>
        <taxon>Bacillota</taxon>
        <taxon>Bacilli</taxon>
        <taxon>Bacillales</taxon>
        <taxon>Paenibacillaceae</taxon>
        <taxon>Paenibacillus</taxon>
    </lineage>
</organism>
<dbReference type="RefSeq" id="WP_218094515.1">
    <property type="nucleotide sequence ID" value="NZ_CAJVAS010000029.1"/>
</dbReference>
<evidence type="ECO:0000259" key="2">
    <source>
        <dbReference type="PROSITE" id="PS01124"/>
    </source>
</evidence>
<keyword evidence="1" id="KW-0238">DNA-binding</keyword>
<dbReference type="EMBL" id="CAJVAS010000029">
    <property type="protein sequence ID" value="CAG7644759.1"/>
    <property type="molecule type" value="Genomic_DNA"/>
</dbReference>
<dbReference type="GO" id="GO:0043565">
    <property type="term" value="F:sequence-specific DNA binding"/>
    <property type="evidence" value="ECO:0007669"/>
    <property type="project" value="InterPro"/>
</dbReference>
<dbReference type="SMART" id="SM00342">
    <property type="entry name" value="HTH_ARAC"/>
    <property type="match status" value="1"/>
</dbReference>
<dbReference type="Proteomes" id="UP000693672">
    <property type="component" value="Unassembled WGS sequence"/>
</dbReference>
<evidence type="ECO:0000313" key="3">
    <source>
        <dbReference type="EMBL" id="CAG7644759.1"/>
    </source>
</evidence>
<dbReference type="Pfam" id="PF12833">
    <property type="entry name" value="HTH_18"/>
    <property type="match status" value="1"/>
</dbReference>
<comment type="caution">
    <text evidence="3">The sequence shown here is derived from an EMBL/GenBank/DDBJ whole genome shotgun (WGS) entry which is preliminary data.</text>
</comment>
<gene>
    <name evidence="3" type="primary">rhaR_68</name>
    <name evidence="3" type="ORF">PAESOLCIP111_04799</name>
</gene>
<reference evidence="3" key="1">
    <citation type="submission" date="2021-06" db="EMBL/GenBank/DDBJ databases">
        <authorList>
            <person name="Criscuolo A."/>
        </authorList>
    </citation>
    <scope>NUCLEOTIDE SEQUENCE</scope>
    <source>
        <strain evidence="3">CIP111600</strain>
    </source>
</reference>
<protein>
    <submittedName>
        <fullName evidence="3">HTH-type transcriptional activator RhaR</fullName>
    </submittedName>
</protein>
<dbReference type="GO" id="GO:0003700">
    <property type="term" value="F:DNA-binding transcription factor activity"/>
    <property type="evidence" value="ECO:0007669"/>
    <property type="project" value="InterPro"/>
</dbReference>
<dbReference type="InterPro" id="IPR018060">
    <property type="entry name" value="HTH_AraC"/>
</dbReference>
<accession>A0A916K6K3</accession>
<evidence type="ECO:0000256" key="1">
    <source>
        <dbReference type="ARBA" id="ARBA00023125"/>
    </source>
</evidence>
<dbReference type="AlphaFoldDB" id="A0A916K6K3"/>
<dbReference type="PANTHER" id="PTHR43280">
    <property type="entry name" value="ARAC-FAMILY TRANSCRIPTIONAL REGULATOR"/>
    <property type="match status" value="1"/>
</dbReference>